<evidence type="ECO:0000313" key="2">
    <source>
        <dbReference type="EMBL" id="RCK34906.1"/>
    </source>
</evidence>
<accession>A0A367W3B1</accession>
<reference evidence="2 3" key="1">
    <citation type="submission" date="2014-07" db="EMBL/GenBank/DDBJ databases">
        <title>Draft genome sequence of Thalassospira profundimaris 35.</title>
        <authorList>
            <person name="Lai Q."/>
            <person name="Shao Z."/>
        </authorList>
    </citation>
    <scope>NUCLEOTIDE SEQUENCE [LARGE SCALE GENOMIC DNA]</scope>
    <source>
        <strain evidence="2 3">35</strain>
    </source>
</reference>
<dbReference type="Proteomes" id="UP000253226">
    <property type="component" value="Unassembled WGS sequence"/>
</dbReference>
<proteinExistence type="predicted"/>
<dbReference type="GO" id="GO:0016747">
    <property type="term" value="F:acyltransferase activity, transferring groups other than amino-acyl groups"/>
    <property type="evidence" value="ECO:0007669"/>
    <property type="project" value="InterPro"/>
</dbReference>
<gene>
    <name evidence="2" type="ORF">TH19_14380</name>
</gene>
<dbReference type="OrthoDB" id="7348753at2"/>
<dbReference type="EMBL" id="JPWF01000009">
    <property type="protein sequence ID" value="RCK34906.1"/>
    <property type="molecule type" value="Genomic_DNA"/>
</dbReference>
<feature type="domain" description="N-acetyltransferase" evidence="1">
    <location>
        <begin position="2"/>
        <end position="166"/>
    </location>
</feature>
<dbReference type="SUPFAM" id="SSF55729">
    <property type="entry name" value="Acyl-CoA N-acyltransferases (Nat)"/>
    <property type="match status" value="1"/>
</dbReference>
<evidence type="ECO:0000313" key="3">
    <source>
        <dbReference type="Proteomes" id="UP000253226"/>
    </source>
</evidence>
<dbReference type="RefSeq" id="WP_114102974.1">
    <property type="nucleotide sequence ID" value="NZ_JPWF01000009.1"/>
</dbReference>
<dbReference type="PROSITE" id="PS51186">
    <property type="entry name" value="GNAT"/>
    <property type="match status" value="1"/>
</dbReference>
<protein>
    <recommendedName>
        <fullName evidence="1">N-acetyltransferase domain-containing protein</fullName>
    </recommendedName>
</protein>
<comment type="caution">
    <text evidence="2">The sequence shown here is derived from an EMBL/GenBank/DDBJ whole genome shotgun (WGS) entry which is preliminary data.</text>
</comment>
<dbReference type="AlphaFoldDB" id="A0A367W3B1"/>
<dbReference type="InterPro" id="IPR016181">
    <property type="entry name" value="Acyl_CoA_acyltransferase"/>
</dbReference>
<evidence type="ECO:0000259" key="1">
    <source>
        <dbReference type="PROSITE" id="PS51186"/>
    </source>
</evidence>
<dbReference type="InterPro" id="IPR000182">
    <property type="entry name" value="GNAT_dom"/>
</dbReference>
<organism evidence="2 3">
    <name type="scientific">Thalassospira profundimaris</name>
    <dbReference type="NCBI Taxonomy" id="502049"/>
    <lineage>
        <taxon>Bacteria</taxon>
        <taxon>Pseudomonadati</taxon>
        <taxon>Pseudomonadota</taxon>
        <taxon>Alphaproteobacteria</taxon>
        <taxon>Rhodospirillales</taxon>
        <taxon>Thalassospiraceae</taxon>
        <taxon>Thalassospira</taxon>
    </lineage>
</organism>
<dbReference type="Gene3D" id="3.40.630.30">
    <property type="match status" value="1"/>
</dbReference>
<name>A0A367W3B1_9PROT</name>
<sequence length="219" mass="23567">MTPILRLDEQHLKAVIALHHQVIANMPAGTVATETDEFFQLHLAVCGQIFGAFAGDDLIAYSVLGLPRADDPNFGADHGLSETDLRHVAHIDGVAVRKDHRGSKWQQRMVLHRLDAALDAGRTIALSTAAPGNIASVVNLLAAGMQICGVKDKFGGVRYLVRRDMGGRNAPQPKSPENIQHWCPVTDHAASRSLIGDGFVGVTYRQVGGNATPEIGWGR</sequence>